<dbReference type="Gene3D" id="1.25.40.10">
    <property type="entry name" value="Tetratricopeptide repeat domain"/>
    <property type="match status" value="3"/>
</dbReference>
<protein>
    <recommendedName>
        <fullName evidence="5">Pentatricopeptide repeat-containing protein</fullName>
    </recommendedName>
</protein>
<dbReference type="Pfam" id="PF20431">
    <property type="entry name" value="E_motif"/>
    <property type="match status" value="1"/>
</dbReference>
<dbReference type="PANTHER" id="PTHR47926">
    <property type="entry name" value="PENTATRICOPEPTIDE REPEAT-CONTAINING PROTEIN"/>
    <property type="match status" value="1"/>
</dbReference>
<dbReference type="GO" id="GO:0099402">
    <property type="term" value="P:plant organ development"/>
    <property type="evidence" value="ECO:0007669"/>
    <property type="project" value="UniProtKB-ARBA"/>
</dbReference>
<dbReference type="InterPro" id="IPR002885">
    <property type="entry name" value="PPR_rpt"/>
</dbReference>
<dbReference type="Pfam" id="PF01535">
    <property type="entry name" value="PPR"/>
    <property type="match status" value="5"/>
</dbReference>
<reference evidence="3 4" key="1">
    <citation type="submission" date="2024-11" db="EMBL/GenBank/DDBJ databases">
        <title>Chromosome-level genome assembly of Eucalyptus globulus Labill. provides insights into its genome evolution.</title>
        <authorList>
            <person name="Li X."/>
        </authorList>
    </citation>
    <scope>NUCLEOTIDE SEQUENCE [LARGE SCALE GENOMIC DNA]</scope>
    <source>
        <strain evidence="3">CL2024</strain>
        <tissue evidence="3">Fresh tender leaves</tissue>
    </source>
</reference>
<dbReference type="InterPro" id="IPR046960">
    <property type="entry name" value="PPR_At4g14850-like_plant"/>
</dbReference>
<gene>
    <name evidence="3" type="ORF">ACJRO7_005400</name>
</gene>
<dbReference type="EMBL" id="JBJKBG010000010">
    <property type="protein sequence ID" value="KAL3720577.1"/>
    <property type="molecule type" value="Genomic_DNA"/>
</dbReference>
<dbReference type="InterPro" id="IPR011990">
    <property type="entry name" value="TPR-like_helical_dom_sf"/>
</dbReference>
<organism evidence="3 4">
    <name type="scientific">Eucalyptus globulus</name>
    <name type="common">Tasmanian blue gum</name>
    <dbReference type="NCBI Taxonomy" id="34317"/>
    <lineage>
        <taxon>Eukaryota</taxon>
        <taxon>Viridiplantae</taxon>
        <taxon>Streptophyta</taxon>
        <taxon>Embryophyta</taxon>
        <taxon>Tracheophyta</taxon>
        <taxon>Spermatophyta</taxon>
        <taxon>Magnoliopsida</taxon>
        <taxon>eudicotyledons</taxon>
        <taxon>Gunneridae</taxon>
        <taxon>Pentapetalae</taxon>
        <taxon>rosids</taxon>
        <taxon>malvids</taxon>
        <taxon>Myrtales</taxon>
        <taxon>Myrtaceae</taxon>
        <taxon>Myrtoideae</taxon>
        <taxon>Eucalypteae</taxon>
        <taxon>Eucalyptus</taxon>
    </lineage>
</organism>
<feature type="repeat" description="PPR" evidence="2">
    <location>
        <begin position="109"/>
        <end position="143"/>
    </location>
</feature>
<dbReference type="PROSITE" id="PS51375">
    <property type="entry name" value="PPR"/>
    <property type="match status" value="2"/>
</dbReference>
<dbReference type="Proteomes" id="UP001634007">
    <property type="component" value="Unassembled WGS sequence"/>
</dbReference>
<feature type="repeat" description="PPR" evidence="2">
    <location>
        <begin position="270"/>
        <end position="305"/>
    </location>
</feature>
<name>A0ABD3J480_EUCGL</name>
<dbReference type="NCBIfam" id="TIGR00756">
    <property type="entry name" value="PPR"/>
    <property type="match status" value="3"/>
</dbReference>
<dbReference type="PANTHER" id="PTHR47926:SF365">
    <property type="entry name" value="DYW DOMAIN-CONTAINING PROTEIN"/>
    <property type="match status" value="1"/>
</dbReference>
<comment type="caution">
    <text evidence="3">The sequence shown here is derived from an EMBL/GenBank/DDBJ whole genome shotgun (WGS) entry which is preliminary data.</text>
</comment>
<keyword evidence="4" id="KW-1185">Reference proteome</keyword>
<evidence type="ECO:0000313" key="3">
    <source>
        <dbReference type="EMBL" id="KAL3720577.1"/>
    </source>
</evidence>
<keyword evidence="1" id="KW-0677">Repeat</keyword>
<sequence>MIHATTMARLYFKMLGRGDFVPNSYTYVPLLGCCAKMGCAGTGKKCHGQAVKNGVEGVLPVQNSLIHMYGSCGVVEIARMLFDEMQQRDSVVGDLVSARNIFVKMPEKNVAAYNILIVGYVKGGNPGAGLKLFRNMMSKGVRASSRTMVGAVMACGRSARLKDGKSVHGFLIKNFLESNILIDTALIDMYSRCKRVDVACKLFGRIEVKNPVCWNTMILGHCIHGNPTDGIKLFEDTLGRLRSGNSGKKKRKKRKRKGLVMVERRDVFPDEVTFVGILCACARAGLLEEGRNYFSKMTSSFGIKPNFTHYWCMANLLSEAGVVQEAEEILRCMPQDDDMLSSYHHRTVAVGERIAQSLIEKDPQNFSYYQLLLNVYAVAGQWEDVVRLKDVMKKKKIGRIPQCGLIDLNDIVHRLRVSDIWQEEMQIAQGSN</sequence>
<evidence type="ECO:0000313" key="4">
    <source>
        <dbReference type="Proteomes" id="UP001634007"/>
    </source>
</evidence>
<accession>A0ABD3J480</accession>
<evidence type="ECO:0000256" key="1">
    <source>
        <dbReference type="ARBA" id="ARBA00022737"/>
    </source>
</evidence>
<dbReference type="InterPro" id="IPR046848">
    <property type="entry name" value="E_motif"/>
</dbReference>
<evidence type="ECO:0000256" key="2">
    <source>
        <dbReference type="PROSITE-ProRule" id="PRU00708"/>
    </source>
</evidence>
<dbReference type="FunFam" id="1.25.40.10:FF:000158">
    <property type="entry name" value="pentatricopeptide repeat-containing protein At2g33680"/>
    <property type="match status" value="1"/>
</dbReference>
<dbReference type="AlphaFoldDB" id="A0ABD3J480"/>
<evidence type="ECO:0008006" key="5">
    <source>
        <dbReference type="Google" id="ProtNLM"/>
    </source>
</evidence>
<proteinExistence type="predicted"/>